<dbReference type="AlphaFoldDB" id="A0A9W6ZCT0"/>
<protein>
    <submittedName>
        <fullName evidence="1">Uncharacterized protein</fullName>
    </submittedName>
</protein>
<comment type="caution">
    <text evidence="1">The sequence shown here is derived from an EMBL/GenBank/DDBJ whole genome shotgun (WGS) entry which is preliminary data.</text>
</comment>
<gene>
    <name evidence="1" type="ORF">TL16_g00403</name>
</gene>
<evidence type="ECO:0000313" key="2">
    <source>
        <dbReference type="Proteomes" id="UP001162640"/>
    </source>
</evidence>
<sequence>MRSQSNSLTKPSRDSLRSSQNDLLLPLLASEGYANCQYLIMQTMSFETVPKTIFSRQCPYDYHMDEDLWTADPCCNYALQQTQCCAETERSVPVAEANVNVLKLASYCNQYGPEMLPAIIIAAKTYVDHQKDALNPVGGCLGEKVRTRTKSQRGAKPPLTQLASLAAGFGGREDRRQQGRRRRLHQRVVWGMERGRRFQRRVGPVLHGGVYGRRRVLLRFLRRR</sequence>
<organism evidence="1 2">
    <name type="scientific">Triparma laevis f. inornata</name>
    <dbReference type="NCBI Taxonomy" id="1714386"/>
    <lineage>
        <taxon>Eukaryota</taxon>
        <taxon>Sar</taxon>
        <taxon>Stramenopiles</taxon>
        <taxon>Ochrophyta</taxon>
        <taxon>Bolidophyceae</taxon>
        <taxon>Parmales</taxon>
        <taxon>Triparmaceae</taxon>
        <taxon>Triparma</taxon>
    </lineage>
</organism>
<reference evidence="2" key="1">
    <citation type="journal article" date="2023" name="Commun. Biol.">
        <title>Genome analysis of Parmales, the sister group of diatoms, reveals the evolutionary specialization of diatoms from phago-mixotrophs to photoautotrophs.</title>
        <authorList>
            <person name="Ban H."/>
            <person name="Sato S."/>
            <person name="Yoshikawa S."/>
            <person name="Yamada K."/>
            <person name="Nakamura Y."/>
            <person name="Ichinomiya M."/>
            <person name="Sato N."/>
            <person name="Blanc-Mathieu R."/>
            <person name="Endo H."/>
            <person name="Kuwata A."/>
            <person name="Ogata H."/>
        </authorList>
    </citation>
    <scope>NUCLEOTIDE SEQUENCE [LARGE SCALE GENOMIC DNA]</scope>
</reference>
<proteinExistence type="predicted"/>
<dbReference type="EMBL" id="BLQM01000007">
    <property type="protein sequence ID" value="GMH48937.1"/>
    <property type="molecule type" value="Genomic_DNA"/>
</dbReference>
<name>A0A9W6ZCT0_9STRA</name>
<evidence type="ECO:0000313" key="1">
    <source>
        <dbReference type="EMBL" id="GMH48937.1"/>
    </source>
</evidence>
<dbReference type="Proteomes" id="UP001162640">
    <property type="component" value="Unassembled WGS sequence"/>
</dbReference>
<accession>A0A9W6ZCT0</accession>